<evidence type="ECO:0000256" key="19">
    <source>
        <dbReference type="PIRSR" id="PIRSR001500-2"/>
    </source>
</evidence>
<dbReference type="EC" id="4.2.1.51" evidence="7"/>
<dbReference type="PROSITE" id="PS51671">
    <property type="entry name" value="ACT"/>
    <property type="match status" value="1"/>
</dbReference>
<dbReference type="GO" id="GO:0004664">
    <property type="term" value="F:prephenate dehydratase activity"/>
    <property type="evidence" value="ECO:0007669"/>
    <property type="project" value="UniProtKB-EC"/>
</dbReference>
<dbReference type="InterPro" id="IPR036979">
    <property type="entry name" value="CM_dom_sf"/>
</dbReference>
<evidence type="ECO:0000256" key="2">
    <source>
        <dbReference type="ARBA" id="ARBA00002364"/>
    </source>
</evidence>
<dbReference type="PIRSF" id="PIRSF001500">
    <property type="entry name" value="Chor_mut_pdt_Ppr"/>
    <property type="match status" value="1"/>
</dbReference>
<dbReference type="PANTHER" id="PTHR21022:SF19">
    <property type="entry name" value="PREPHENATE DEHYDRATASE-RELATED"/>
    <property type="match status" value="1"/>
</dbReference>
<feature type="site" description="Essential for prephenate dehydratase activity" evidence="19">
    <location>
        <position position="264"/>
    </location>
</feature>
<dbReference type="GO" id="GO:0046417">
    <property type="term" value="P:chorismate metabolic process"/>
    <property type="evidence" value="ECO:0007669"/>
    <property type="project" value="InterPro"/>
</dbReference>
<keyword evidence="11" id="KW-0057">Aromatic amino acid biosynthesis</keyword>
<evidence type="ECO:0000256" key="7">
    <source>
        <dbReference type="ARBA" id="ARBA00013147"/>
    </source>
</evidence>
<reference key="1">
    <citation type="submission" date="2011-09" db="EMBL/GenBank/DDBJ databases">
        <title>Genomic characterization of the Taylorella genus.</title>
        <authorList>
            <person name="Hebert L."/>
            <person name="Moumen B."/>
            <person name="Pons N."/>
            <person name="Duquesne F."/>
            <person name="Breuil M.-F."/>
            <person name="Goux D."/>
            <person name="Batto J.-M."/>
            <person name="Renault P."/>
            <person name="Laugier C."/>
            <person name="Petry S."/>
        </authorList>
    </citation>
    <scope>NUCLEOTIDE SEQUENCE</scope>
    <source>
        <strain>MCE3</strain>
    </source>
</reference>
<evidence type="ECO:0000259" key="20">
    <source>
        <dbReference type="PROSITE" id="PS51168"/>
    </source>
</evidence>
<keyword evidence="24" id="KW-1185">Reference proteome</keyword>
<evidence type="ECO:0000256" key="3">
    <source>
        <dbReference type="ARBA" id="ARBA00004496"/>
    </source>
</evidence>
<dbReference type="SUPFAM" id="SSF53850">
    <property type="entry name" value="Periplasmic binding protein-like II"/>
    <property type="match status" value="1"/>
</dbReference>
<dbReference type="InterPro" id="IPR002701">
    <property type="entry name" value="CM_II_prokaryot"/>
</dbReference>
<dbReference type="HOGENOM" id="CLU_035008_0_1_4"/>
<comment type="pathway">
    <text evidence="4">Amino-acid biosynthesis; L-phenylalanine biosynthesis; phenylpyruvate from prephenate: step 1/1.</text>
</comment>
<dbReference type="eggNOG" id="COG0077">
    <property type="taxonomic scope" value="Bacteria"/>
</dbReference>
<dbReference type="Gene3D" id="3.40.190.10">
    <property type="entry name" value="Periplasmic binding protein-like II"/>
    <property type="match status" value="2"/>
</dbReference>
<evidence type="ECO:0000256" key="18">
    <source>
        <dbReference type="ARBA" id="ARBA00047848"/>
    </source>
</evidence>
<evidence type="ECO:0000256" key="9">
    <source>
        <dbReference type="ARBA" id="ARBA00022490"/>
    </source>
</evidence>
<keyword evidence="9" id="KW-0963">Cytoplasm</keyword>
<gene>
    <name evidence="23" type="ordered locus">TASI_0606</name>
</gene>
<dbReference type="OrthoDB" id="9802281at2"/>
<dbReference type="InterPro" id="IPR008242">
    <property type="entry name" value="Chor_mutase/pphenate_deHydtase"/>
</dbReference>
<dbReference type="InterPro" id="IPR001086">
    <property type="entry name" value="Preph_deHydtase"/>
</dbReference>
<evidence type="ECO:0000256" key="5">
    <source>
        <dbReference type="ARBA" id="ARBA00004817"/>
    </source>
</evidence>
<dbReference type="SMART" id="SM00830">
    <property type="entry name" value="CM_2"/>
    <property type="match status" value="1"/>
</dbReference>
<feature type="domain" description="Chorismate mutase" evidence="20">
    <location>
        <begin position="5"/>
        <end position="96"/>
    </location>
</feature>
<dbReference type="Gene3D" id="1.20.59.10">
    <property type="entry name" value="Chorismate mutase"/>
    <property type="match status" value="1"/>
</dbReference>
<evidence type="ECO:0000313" key="23">
    <source>
        <dbReference type="EMBL" id="AEP36380.1"/>
    </source>
</evidence>
<evidence type="ECO:0000256" key="8">
    <source>
        <dbReference type="ARBA" id="ARBA00014401"/>
    </source>
</evidence>
<dbReference type="InterPro" id="IPR002912">
    <property type="entry name" value="ACT_dom"/>
</dbReference>
<dbReference type="Gene3D" id="3.30.70.260">
    <property type="match status" value="1"/>
</dbReference>
<dbReference type="PANTHER" id="PTHR21022">
    <property type="entry name" value="PREPHENATE DEHYDRATASE P PROTEIN"/>
    <property type="match status" value="1"/>
</dbReference>
<comment type="catalytic activity">
    <reaction evidence="18">
        <text>prephenate + H(+) = 3-phenylpyruvate + CO2 + H2O</text>
        <dbReference type="Rhea" id="RHEA:21648"/>
        <dbReference type="ChEBI" id="CHEBI:15377"/>
        <dbReference type="ChEBI" id="CHEBI:15378"/>
        <dbReference type="ChEBI" id="CHEBI:16526"/>
        <dbReference type="ChEBI" id="CHEBI:18005"/>
        <dbReference type="ChEBI" id="CHEBI:29934"/>
        <dbReference type="EC" id="4.2.1.51"/>
    </reaction>
</comment>
<dbReference type="EMBL" id="CP003059">
    <property type="protein sequence ID" value="AEP36380.1"/>
    <property type="molecule type" value="Genomic_DNA"/>
</dbReference>
<feature type="domain" description="Prephenate dehydratase" evidence="21">
    <location>
        <begin position="96"/>
        <end position="271"/>
    </location>
</feature>
<dbReference type="STRING" id="1008459.TASI_0606"/>
<evidence type="ECO:0000259" key="22">
    <source>
        <dbReference type="PROSITE" id="PS51671"/>
    </source>
</evidence>
<evidence type="ECO:0000256" key="14">
    <source>
        <dbReference type="ARBA" id="ARBA00023239"/>
    </source>
</evidence>
<dbReference type="UniPathway" id="UPA00121">
    <property type="reaction ID" value="UER00345"/>
</dbReference>
<comment type="function">
    <text evidence="2">Catalyzes the Claisen rearrangement of chorismate to prephenate and the decarboxylation/dehydration of prephenate to phenylpyruvate.</text>
</comment>
<evidence type="ECO:0000256" key="15">
    <source>
        <dbReference type="ARBA" id="ARBA00023268"/>
    </source>
</evidence>
<dbReference type="CDD" id="cd13630">
    <property type="entry name" value="PBP2_PDT_1"/>
    <property type="match status" value="1"/>
</dbReference>
<dbReference type="InterPro" id="IPR018528">
    <property type="entry name" value="Preph_deHydtase_CS"/>
</dbReference>
<comment type="pathway">
    <text evidence="5">Metabolic intermediate biosynthesis; prephenate biosynthesis; prephenate from chorismate: step 1/1.</text>
</comment>
<protein>
    <recommendedName>
        <fullName evidence="8">Bifunctional chorismate mutase/prephenate dehydratase</fullName>
        <ecNumber evidence="7">4.2.1.51</ecNumber>
        <ecNumber evidence="6">5.4.99.5</ecNumber>
    </recommendedName>
    <alternativeName>
        <fullName evidence="17">Chorismate mutase-prephenate dehydratase</fullName>
    </alternativeName>
    <alternativeName>
        <fullName evidence="16">p-protein</fullName>
    </alternativeName>
</protein>
<dbReference type="Pfam" id="PF00800">
    <property type="entry name" value="PDT"/>
    <property type="match status" value="1"/>
</dbReference>
<dbReference type="GO" id="GO:0004106">
    <property type="term" value="F:chorismate mutase activity"/>
    <property type="evidence" value="ECO:0007669"/>
    <property type="project" value="UniProtKB-EC"/>
</dbReference>
<dbReference type="PROSITE" id="PS51171">
    <property type="entry name" value="PREPHENATE_DEHYDR_3"/>
    <property type="match status" value="1"/>
</dbReference>
<evidence type="ECO:0000256" key="10">
    <source>
        <dbReference type="ARBA" id="ARBA00022605"/>
    </source>
</evidence>
<organism evidence="23 24">
    <name type="scientific">Taylorella asinigenitalis (strain MCE3)</name>
    <dbReference type="NCBI Taxonomy" id="1008459"/>
    <lineage>
        <taxon>Bacteria</taxon>
        <taxon>Pseudomonadati</taxon>
        <taxon>Pseudomonadota</taxon>
        <taxon>Betaproteobacteria</taxon>
        <taxon>Burkholderiales</taxon>
        <taxon>Alcaligenaceae</taxon>
        <taxon>Taylorella</taxon>
    </lineage>
</organism>
<dbReference type="AlphaFoldDB" id="G4QAS0"/>
<name>G4QAS0_TAYAM</name>
<dbReference type="Pfam" id="PF01817">
    <property type="entry name" value="CM_2"/>
    <property type="match status" value="1"/>
</dbReference>
<reference evidence="23 24" key="2">
    <citation type="journal article" date="2012" name="PLoS ONE">
        <title>Genomic characterization of the taylorella genus.</title>
        <authorList>
            <person name="Hebert L."/>
            <person name="Moumen B."/>
            <person name="Pons N."/>
            <person name="Duquesne F."/>
            <person name="Breuil M.F."/>
            <person name="Goux D."/>
            <person name="Batto J.M."/>
            <person name="Laugier C."/>
            <person name="Renault P."/>
            <person name="Petry S."/>
        </authorList>
    </citation>
    <scope>NUCLEOTIDE SEQUENCE [LARGE SCALE GENOMIC DNA]</scope>
    <source>
        <strain evidence="23 24">MCE3</strain>
    </source>
</reference>
<evidence type="ECO:0000256" key="17">
    <source>
        <dbReference type="ARBA" id="ARBA00031520"/>
    </source>
</evidence>
<dbReference type="FunFam" id="3.30.70.260:FF:000012">
    <property type="entry name" value="Prephenate dehydratase"/>
    <property type="match status" value="1"/>
</dbReference>
<evidence type="ECO:0000256" key="4">
    <source>
        <dbReference type="ARBA" id="ARBA00004741"/>
    </source>
</evidence>
<evidence type="ECO:0000256" key="12">
    <source>
        <dbReference type="ARBA" id="ARBA00023222"/>
    </source>
</evidence>
<evidence type="ECO:0000256" key="16">
    <source>
        <dbReference type="ARBA" id="ARBA00031175"/>
    </source>
</evidence>
<dbReference type="GO" id="GO:0009094">
    <property type="term" value="P:L-phenylalanine biosynthetic process"/>
    <property type="evidence" value="ECO:0007669"/>
    <property type="project" value="UniProtKB-UniPathway"/>
</dbReference>
<evidence type="ECO:0000256" key="1">
    <source>
        <dbReference type="ARBA" id="ARBA00000824"/>
    </source>
</evidence>
<dbReference type="SUPFAM" id="SSF55021">
    <property type="entry name" value="ACT-like"/>
    <property type="match status" value="1"/>
</dbReference>
<dbReference type="SUPFAM" id="SSF48600">
    <property type="entry name" value="Chorismate mutase II"/>
    <property type="match status" value="1"/>
</dbReference>
<dbReference type="NCBIfam" id="NF008865">
    <property type="entry name" value="PRK11898.1"/>
    <property type="match status" value="1"/>
</dbReference>
<dbReference type="KEGG" id="tas:TASI_0606"/>
<dbReference type="GO" id="GO:0005737">
    <property type="term" value="C:cytoplasm"/>
    <property type="evidence" value="ECO:0007669"/>
    <property type="project" value="UniProtKB-SubCell"/>
</dbReference>
<dbReference type="FunFam" id="3.40.190.10:FF:000029">
    <property type="entry name" value="Chorismate mutase/Prephenate dehydratase"/>
    <property type="match status" value="1"/>
</dbReference>
<dbReference type="PROSITE" id="PS00857">
    <property type="entry name" value="PREPHENATE_DEHYDR_1"/>
    <property type="match status" value="1"/>
</dbReference>
<dbReference type="EC" id="5.4.99.5" evidence="6"/>
<keyword evidence="12" id="KW-0584">Phenylalanine biosynthesis</keyword>
<evidence type="ECO:0000256" key="13">
    <source>
        <dbReference type="ARBA" id="ARBA00023235"/>
    </source>
</evidence>
<evidence type="ECO:0000259" key="21">
    <source>
        <dbReference type="PROSITE" id="PS51171"/>
    </source>
</evidence>
<dbReference type="eggNOG" id="COG1605">
    <property type="taxonomic scope" value="Bacteria"/>
</dbReference>
<dbReference type="InterPro" id="IPR036263">
    <property type="entry name" value="Chorismate_II_sf"/>
</dbReference>
<dbReference type="RefSeq" id="WP_014111277.1">
    <property type="nucleotide sequence ID" value="NC_016043.1"/>
</dbReference>
<evidence type="ECO:0000256" key="6">
    <source>
        <dbReference type="ARBA" id="ARBA00012404"/>
    </source>
</evidence>
<keyword evidence="10" id="KW-0028">Amino-acid biosynthesis</keyword>
<feature type="domain" description="ACT" evidence="22">
    <location>
        <begin position="283"/>
        <end position="360"/>
    </location>
</feature>
<keyword evidence="13 23" id="KW-0413">Isomerase</keyword>
<accession>G4QAS0</accession>
<evidence type="ECO:0000256" key="11">
    <source>
        <dbReference type="ARBA" id="ARBA00023141"/>
    </source>
</evidence>
<dbReference type="InterPro" id="IPR045865">
    <property type="entry name" value="ACT-like_dom_sf"/>
</dbReference>
<dbReference type="UniPathway" id="UPA00120">
    <property type="reaction ID" value="UER00203"/>
</dbReference>
<comment type="catalytic activity">
    <reaction evidence="1">
        <text>chorismate = prephenate</text>
        <dbReference type="Rhea" id="RHEA:13897"/>
        <dbReference type="ChEBI" id="CHEBI:29748"/>
        <dbReference type="ChEBI" id="CHEBI:29934"/>
        <dbReference type="EC" id="5.4.99.5"/>
    </reaction>
</comment>
<dbReference type="PROSITE" id="PS51168">
    <property type="entry name" value="CHORISMATE_MUT_2"/>
    <property type="match status" value="1"/>
</dbReference>
<sequence length="364" mass="40135">MDKQDELALRLEPLRQQIDEVDCAILELLDRRASLAIEVGEFKKTHGSDTDVLKPEREAKIFKSLSEKAKVFPSIAVQSVWTEIISACRGLEKKLTVAYLGPSGSFSEEAAYKLYGHYIDKKPCTTFEEVFKAVESKEADVGVVPVENSTEGMVNTTQDLFLTSKLKIHSECNVEVKHCLLHKNGQMSDAKKLYVHPQTRGQCHKWLIQNLPNIEIITAKSNSEAAMQASADSAALAIASESAAEIYGLKCIATGIQDSSSNKTRFVGIGHIAPKPSNNDKTSLIFAASNEAGSVYNLLFPFAQYGLSMSRLESRPFKNGEWEYYFYVDLLGHAQEANVSQALDLLKSKAPFVKVLGSYPKASS</sequence>
<proteinExistence type="predicted"/>
<keyword evidence="14 23" id="KW-0456">Lyase</keyword>
<evidence type="ECO:0000313" key="24">
    <source>
        <dbReference type="Proteomes" id="UP000009284"/>
    </source>
</evidence>
<dbReference type="Proteomes" id="UP000009284">
    <property type="component" value="Chromosome"/>
</dbReference>
<keyword evidence="15" id="KW-0511">Multifunctional enzyme</keyword>
<comment type="subcellular location">
    <subcellularLocation>
        <location evidence="3">Cytoplasm</location>
    </subcellularLocation>
</comment>
<dbReference type="CDD" id="cd04905">
    <property type="entry name" value="ACT_CM-PDT"/>
    <property type="match status" value="1"/>
</dbReference>
<dbReference type="PROSITE" id="PS00858">
    <property type="entry name" value="PREPHENATE_DEHYDR_2"/>
    <property type="match status" value="1"/>
</dbReference>